<dbReference type="GO" id="GO:0035438">
    <property type="term" value="F:cyclic-di-GMP binding"/>
    <property type="evidence" value="ECO:0007669"/>
    <property type="project" value="InterPro"/>
</dbReference>
<organism evidence="2 3">
    <name type="scientific">Gallaecimonas pentaromativorans</name>
    <dbReference type="NCBI Taxonomy" id="584787"/>
    <lineage>
        <taxon>Bacteria</taxon>
        <taxon>Pseudomonadati</taxon>
        <taxon>Pseudomonadota</taxon>
        <taxon>Gammaproteobacteria</taxon>
        <taxon>Enterobacterales</taxon>
        <taxon>Gallaecimonadaceae</taxon>
        <taxon>Gallaecimonas</taxon>
    </lineage>
</organism>
<accession>A0A3N1PL43</accession>
<dbReference type="Proteomes" id="UP000268033">
    <property type="component" value="Unassembled WGS sequence"/>
</dbReference>
<dbReference type="EMBL" id="RJUL01000004">
    <property type="protein sequence ID" value="ROQ27610.1"/>
    <property type="molecule type" value="Genomic_DNA"/>
</dbReference>
<sequence>MIRAEDLRRERRMEINSPVEIIVQDAHLAGHCSNLSGNGMGVMLDEPLAEGTQVQVKIEGGMDRLPPFMADAVVIRCEAKDPGFEVGLSFSN</sequence>
<dbReference type="SUPFAM" id="SSF141371">
    <property type="entry name" value="PilZ domain-like"/>
    <property type="match status" value="1"/>
</dbReference>
<dbReference type="STRING" id="584787.GCA_001247655_02696"/>
<dbReference type="RefSeq" id="WP_123421412.1">
    <property type="nucleotide sequence ID" value="NZ_RJUL01000004.1"/>
</dbReference>
<dbReference type="InterPro" id="IPR009875">
    <property type="entry name" value="PilZ_domain"/>
</dbReference>
<dbReference type="Gene3D" id="2.40.10.220">
    <property type="entry name" value="predicted glycosyltransferase like domains"/>
    <property type="match status" value="1"/>
</dbReference>
<feature type="domain" description="PilZ" evidence="1">
    <location>
        <begin position="7"/>
        <end position="91"/>
    </location>
</feature>
<evidence type="ECO:0000313" key="2">
    <source>
        <dbReference type="EMBL" id="ROQ27610.1"/>
    </source>
</evidence>
<evidence type="ECO:0000313" key="3">
    <source>
        <dbReference type="Proteomes" id="UP000268033"/>
    </source>
</evidence>
<keyword evidence="3" id="KW-1185">Reference proteome</keyword>
<reference evidence="2 3" key="1">
    <citation type="submission" date="2018-11" db="EMBL/GenBank/DDBJ databases">
        <title>Genomic Encyclopedia of Type Strains, Phase IV (KMG-IV): sequencing the most valuable type-strain genomes for metagenomic binning, comparative biology and taxonomic classification.</title>
        <authorList>
            <person name="Goeker M."/>
        </authorList>
    </citation>
    <scope>NUCLEOTIDE SEQUENCE [LARGE SCALE GENOMIC DNA]</scope>
    <source>
        <strain evidence="2 3">DSM 21945</strain>
    </source>
</reference>
<protein>
    <submittedName>
        <fullName evidence="2">PilZ domain-containing protein</fullName>
    </submittedName>
</protein>
<name>A0A3N1PL43_9GAMM</name>
<comment type="caution">
    <text evidence="2">The sequence shown here is derived from an EMBL/GenBank/DDBJ whole genome shotgun (WGS) entry which is preliminary data.</text>
</comment>
<evidence type="ECO:0000259" key="1">
    <source>
        <dbReference type="Pfam" id="PF07238"/>
    </source>
</evidence>
<dbReference type="Pfam" id="PF07238">
    <property type="entry name" value="PilZ"/>
    <property type="match status" value="1"/>
</dbReference>
<gene>
    <name evidence="2" type="ORF">EDC28_104261</name>
</gene>
<dbReference type="AlphaFoldDB" id="A0A3N1PL43"/>
<proteinExistence type="predicted"/>